<dbReference type="EMBL" id="CM044708">
    <property type="protein sequence ID" value="KAI5649778.1"/>
    <property type="molecule type" value="Genomic_DNA"/>
</dbReference>
<comment type="caution">
    <text evidence="1">The sequence shown here is derived from an EMBL/GenBank/DDBJ whole genome shotgun (WGS) entry which is preliminary data.</text>
</comment>
<reference evidence="2" key="1">
    <citation type="journal article" date="2023" name="Nat. Plants">
        <title>Single-cell RNA sequencing provides a high-resolution roadmap for understanding the multicellular compartmentation of specialized metabolism.</title>
        <authorList>
            <person name="Sun S."/>
            <person name="Shen X."/>
            <person name="Li Y."/>
            <person name="Li Y."/>
            <person name="Wang S."/>
            <person name="Li R."/>
            <person name="Zhang H."/>
            <person name="Shen G."/>
            <person name="Guo B."/>
            <person name="Wei J."/>
            <person name="Xu J."/>
            <person name="St-Pierre B."/>
            <person name="Chen S."/>
            <person name="Sun C."/>
        </authorList>
    </citation>
    <scope>NUCLEOTIDE SEQUENCE [LARGE SCALE GENOMIC DNA]</scope>
</reference>
<keyword evidence="2" id="KW-1185">Reference proteome</keyword>
<name>A0ACB9ZRW5_CATRO</name>
<evidence type="ECO:0000313" key="2">
    <source>
        <dbReference type="Proteomes" id="UP001060085"/>
    </source>
</evidence>
<evidence type="ECO:0000313" key="1">
    <source>
        <dbReference type="EMBL" id="KAI5649778.1"/>
    </source>
</evidence>
<accession>A0ACB9ZRW5</accession>
<gene>
    <name evidence="1" type="ORF">M9H77_35783</name>
</gene>
<protein>
    <submittedName>
        <fullName evidence="1">Uncharacterized protein</fullName>
    </submittedName>
</protein>
<sequence length="178" mass="20631">MYQLQCWIPVPVFAPSGHNEEISALMDENILLQKQVNALRREKWPTQLACEYITHLLQWELMDEKWHPSLMKKKKCLSTKNFCDAFKPFHDMDFVDEETDCEYEVQLPTAMETESSKRKMPAESSTSKEFTRKIIKKAFSIEKKNSSTFSDSKIKAMESQSMAWGNVCKCLACKKGEG</sequence>
<dbReference type="Proteomes" id="UP001060085">
    <property type="component" value="Linkage Group LG08"/>
</dbReference>
<organism evidence="1 2">
    <name type="scientific">Catharanthus roseus</name>
    <name type="common">Madagascar periwinkle</name>
    <name type="synonym">Vinca rosea</name>
    <dbReference type="NCBI Taxonomy" id="4058"/>
    <lineage>
        <taxon>Eukaryota</taxon>
        <taxon>Viridiplantae</taxon>
        <taxon>Streptophyta</taxon>
        <taxon>Embryophyta</taxon>
        <taxon>Tracheophyta</taxon>
        <taxon>Spermatophyta</taxon>
        <taxon>Magnoliopsida</taxon>
        <taxon>eudicotyledons</taxon>
        <taxon>Gunneridae</taxon>
        <taxon>Pentapetalae</taxon>
        <taxon>asterids</taxon>
        <taxon>lamiids</taxon>
        <taxon>Gentianales</taxon>
        <taxon>Apocynaceae</taxon>
        <taxon>Rauvolfioideae</taxon>
        <taxon>Vinceae</taxon>
        <taxon>Catharanthinae</taxon>
        <taxon>Catharanthus</taxon>
    </lineage>
</organism>
<proteinExistence type="predicted"/>